<name>A0A1R2ALU2_9CILI</name>
<comment type="caution">
    <text evidence="1">The sequence shown here is derived from an EMBL/GenBank/DDBJ whole genome shotgun (WGS) entry which is preliminary data.</text>
</comment>
<proteinExistence type="predicted"/>
<organism evidence="1 2">
    <name type="scientific">Stentor coeruleus</name>
    <dbReference type="NCBI Taxonomy" id="5963"/>
    <lineage>
        <taxon>Eukaryota</taxon>
        <taxon>Sar</taxon>
        <taxon>Alveolata</taxon>
        <taxon>Ciliophora</taxon>
        <taxon>Postciliodesmatophora</taxon>
        <taxon>Heterotrichea</taxon>
        <taxon>Heterotrichida</taxon>
        <taxon>Stentoridae</taxon>
        <taxon>Stentor</taxon>
    </lineage>
</organism>
<dbReference type="AlphaFoldDB" id="A0A1R2ALU2"/>
<reference evidence="1 2" key="1">
    <citation type="submission" date="2016-11" db="EMBL/GenBank/DDBJ databases">
        <title>The macronuclear genome of Stentor coeruleus: a giant cell with tiny introns.</title>
        <authorList>
            <person name="Slabodnick M."/>
            <person name="Ruby J.G."/>
            <person name="Reiff S.B."/>
            <person name="Swart E.C."/>
            <person name="Gosai S."/>
            <person name="Prabakaran S."/>
            <person name="Witkowska E."/>
            <person name="Larue G.E."/>
            <person name="Fisher S."/>
            <person name="Freeman R.M."/>
            <person name="Gunawardena J."/>
            <person name="Chu W."/>
            <person name="Stover N.A."/>
            <person name="Gregory B.D."/>
            <person name="Nowacki M."/>
            <person name="Derisi J."/>
            <person name="Roy S.W."/>
            <person name="Marshall W.F."/>
            <person name="Sood P."/>
        </authorList>
    </citation>
    <scope>NUCLEOTIDE SEQUENCE [LARGE SCALE GENOMIC DNA]</scope>
    <source>
        <strain evidence="1">WM001</strain>
    </source>
</reference>
<evidence type="ECO:0000313" key="2">
    <source>
        <dbReference type="Proteomes" id="UP000187209"/>
    </source>
</evidence>
<accession>A0A1R2ALU2</accession>
<dbReference type="Proteomes" id="UP000187209">
    <property type="component" value="Unassembled WGS sequence"/>
</dbReference>
<dbReference type="EMBL" id="MPUH01002100">
    <property type="protein sequence ID" value="OMJ65501.1"/>
    <property type="molecule type" value="Genomic_DNA"/>
</dbReference>
<evidence type="ECO:0000313" key="1">
    <source>
        <dbReference type="EMBL" id="OMJ65501.1"/>
    </source>
</evidence>
<keyword evidence="2" id="KW-1185">Reference proteome</keyword>
<sequence>MSVSNIQSVPGMNHEPNQEVKSFVLIKMFTDNSDLSDLSDQSNQSNQFNQSGQFESYSKFKSMIDDNTISFLRENLINSFTLIGIYGDEHNCKKKIKEYFNLMPLNLPNIDEGIILFYSFKNTKALLWQKCNYDEFIRNKSDSPKCSFLYGIRLLSDLCPFVIGFMSNEEEKDWTNESLYKNVKTSAIPAEQSMEIREIDKCENLNEILLQSNIRKLPLTKDSFDNMIFAKVSKINYDSEDKAIVKFFDEFLASVNGENFDNINFSGSFQLFLQKIQGYIGNWSGSFEAAQKEINDLFKEHKAKKKKILDDHLKSIRERLKTFLNSNRKKAVYTKIEPVEKILKNLTKYLQDMKDINLYDSFFKKFLLTYEIKEKLVPGFIKSIKTEIQDLKNSFKDEKTKFRIISGDILSKLEKIINMFVLEIDYSRLQFSKSNNIQAFQINLDTTIMLTRIELESTDYDLKQVINLSNNIFCVLIKNCVNNVTKCFKVEEENLEYKSTNLVDLPDNDAFLAWGSTKDIFFLVMNNMEKVMIGNYLDDLGNNGLNEVQVFSSKITYIKALCYLSKSNRLLILSDYKYLWFFYPNRQSASKITERIIRDKFGYGDKEIIDPSLTHSYLDLKVTSDENNYITLSEKYIEVFNMESFRLHYIPIDQEIMSNYWI</sequence>
<gene>
    <name evidence="1" type="ORF">SteCoe_38104</name>
</gene>
<protein>
    <submittedName>
        <fullName evidence="1">Uncharacterized protein</fullName>
    </submittedName>
</protein>